<organism evidence="3 4">
    <name type="scientific">Sulfurimonas diazotrophicus</name>
    <dbReference type="NCBI Taxonomy" id="3131939"/>
    <lineage>
        <taxon>Bacteria</taxon>
        <taxon>Pseudomonadati</taxon>
        <taxon>Campylobacterota</taxon>
        <taxon>Epsilonproteobacteria</taxon>
        <taxon>Campylobacterales</taxon>
        <taxon>Sulfurimonadaceae</taxon>
        <taxon>Sulfurimonas</taxon>
    </lineage>
</organism>
<feature type="chain" id="PRO_5046921716" evidence="1">
    <location>
        <begin position="25"/>
        <end position="180"/>
    </location>
</feature>
<dbReference type="InterPro" id="IPR000326">
    <property type="entry name" value="PAP2/HPO"/>
</dbReference>
<dbReference type="Gene3D" id="1.20.144.10">
    <property type="entry name" value="Phosphatidic acid phosphatase type 2/haloperoxidase"/>
    <property type="match status" value="1"/>
</dbReference>
<sequence length="180" mass="19432">MKRTRRFSPFILMCALLLSSPGSANDTIERSGDALSVILPLCAAAATAYHHDGEGALQFAEAFATTMGVTYALKYSIDKRRPDGSGQDSFPSGHTAAAFSGASFLQQRYGTSYGLPAYLAAVYVGWSRVEVKAHAVEDVLAGATIGIIGTYLFTKKFNREISFLPVVGKKQYGLVFQKKF</sequence>
<keyword evidence="1" id="KW-0732">Signal</keyword>
<dbReference type="InterPro" id="IPR036938">
    <property type="entry name" value="PAP2/HPO_sf"/>
</dbReference>
<protein>
    <submittedName>
        <fullName evidence="3">Phosphatase PAP2 family protein</fullName>
    </submittedName>
</protein>
<feature type="domain" description="Phosphatidic acid phosphatase type 2/haloperoxidase" evidence="2">
    <location>
        <begin position="54"/>
        <end position="154"/>
    </location>
</feature>
<dbReference type="SUPFAM" id="SSF48317">
    <property type="entry name" value="Acid phosphatase/Vanadium-dependent haloperoxidase"/>
    <property type="match status" value="1"/>
</dbReference>
<evidence type="ECO:0000256" key="1">
    <source>
        <dbReference type="SAM" id="SignalP"/>
    </source>
</evidence>
<reference evidence="3 4" key="1">
    <citation type="submission" date="2024-03" db="EMBL/GenBank/DDBJ databases">
        <title>Sulfurimonas sp. HSL3-1.</title>
        <authorList>
            <person name="Wang S."/>
        </authorList>
    </citation>
    <scope>NUCLEOTIDE SEQUENCE [LARGE SCALE GENOMIC DNA]</scope>
    <source>
        <strain evidence="3 4">HSL3-1</strain>
    </source>
</reference>
<dbReference type="PANTHER" id="PTHR14969:SF13">
    <property type="entry name" value="AT30094P"/>
    <property type="match status" value="1"/>
</dbReference>
<evidence type="ECO:0000313" key="3">
    <source>
        <dbReference type="EMBL" id="XAU15629.1"/>
    </source>
</evidence>
<dbReference type="EMBL" id="CP147920">
    <property type="protein sequence ID" value="XAU15629.1"/>
    <property type="molecule type" value="Genomic_DNA"/>
</dbReference>
<dbReference type="RefSeq" id="WP_345973040.1">
    <property type="nucleotide sequence ID" value="NZ_CP147920.1"/>
</dbReference>
<proteinExistence type="predicted"/>
<accession>A0ABZ3HDA4</accession>
<gene>
    <name evidence="3" type="ORF">WCY31_02760</name>
</gene>
<dbReference type="Pfam" id="PF01569">
    <property type="entry name" value="PAP2"/>
    <property type="match status" value="1"/>
</dbReference>
<name>A0ABZ3HDA4_9BACT</name>
<feature type="signal peptide" evidence="1">
    <location>
        <begin position="1"/>
        <end position="24"/>
    </location>
</feature>
<evidence type="ECO:0000313" key="4">
    <source>
        <dbReference type="Proteomes" id="UP001447842"/>
    </source>
</evidence>
<keyword evidence="4" id="KW-1185">Reference proteome</keyword>
<dbReference type="SMART" id="SM00014">
    <property type="entry name" value="acidPPc"/>
    <property type="match status" value="1"/>
</dbReference>
<evidence type="ECO:0000259" key="2">
    <source>
        <dbReference type="SMART" id="SM00014"/>
    </source>
</evidence>
<dbReference type="PANTHER" id="PTHR14969">
    <property type="entry name" value="SPHINGOSINE-1-PHOSPHATE PHOSPHOHYDROLASE"/>
    <property type="match status" value="1"/>
</dbReference>
<dbReference type="Proteomes" id="UP001447842">
    <property type="component" value="Chromosome"/>
</dbReference>
<dbReference type="CDD" id="cd03394">
    <property type="entry name" value="PAP2_like_5"/>
    <property type="match status" value="1"/>
</dbReference>